<dbReference type="Proteomes" id="UP001497623">
    <property type="component" value="Unassembled WGS sequence"/>
</dbReference>
<comment type="cofactor">
    <cofactor evidence="1 6">
        <name>pyridoxal 5'-phosphate</name>
        <dbReference type="ChEBI" id="CHEBI:597326"/>
    </cofactor>
</comment>
<dbReference type="Gene3D" id="3.90.1150.10">
    <property type="entry name" value="Aspartate Aminotransferase, domain 1"/>
    <property type="match status" value="1"/>
</dbReference>
<sequence>VDAAYAGSSFVCPELRGPLKGVEYAMSFNFNPNKWMLTCFDCSTMWVADRFKLTQALVVDPLYLQHSYSNKAIDYRHWGIPLSRRFRSLKLWFVIRNYGVEGIRHYIREHCRLAKRFDGHVRKDKRFEIPCPSNLALVCFRLKGTNEINQKLLSSINASGKLHMVPASLNDKNGESKYVIRFCVCAQNATDADIDYAWNVISQFATDIKD</sequence>
<evidence type="ECO:0000313" key="8">
    <source>
        <dbReference type="Proteomes" id="UP001497623"/>
    </source>
</evidence>
<evidence type="ECO:0000256" key="1">
    <source>
        <dbReference type="ARBA" id="ARBA00001933"/>
    </source>
</evidence>
<evidence type="ECO:0000256" key="5">
    <source>
        <dbReference type="ARBA" id="ARBA00023239"/>
    </source>
</evidence>
<dbReference type="EMBL" id="CAXKWB010011923">
    <property type="protein sequence ID" value="CAL4102741.1"/>
    <property type="molecule type" value="Genomic_DNA"/>
</dbReference>
<keyword evidence="4 6" id="KW-0663">Pyridoxal phosphate</keyword>
<dbReference type="PANTHER" id="PTHR11999">
    <property type="entry name" value="GROUP II PYRIDOXAL-5-PHOSPHATE DECARBOXYLASE"/>
    <property type="match status" value="1"/>
</dbReference>
<dbReference type="Gene3D" id="3.40.640.10">
    <property type="entry name" value="Type I PLP-dependent aspartate aminotransferase-like (Major domain)"/>
    <property type="match status" value="1"/>
</dbReference>
<dbReference type="InterPro" id="IPR015422">
    <property type="entry name" value="PyrdxlP-dep_Trfase_small"/>
</dbReference>
<accession>A0AAV2QZL3</accession>
<evidence type="ECO:0000256" key="6">
    <source>
        <dbReference type="RuleBase" id="RU000382"/>
    </source>
</evidence>
<evidence type="ECO:0008006" key="9">
    <source>
        <dbReference type="Google" id="ProtNLM"/>
    </source>
</evidence>
<proteinExistence type="inferred from homology"/>
<comment type="similarity">
    <text evidence="2 6">Belongs to the group II decarboxylase family.</text>
</comment>
<feature type="non-terminal residue" evidence="7">
    <location>
        <position position="210"/>
    </location>
</feature>
<dbReference type="GO" id="GO:0030170">
    <property type="term" value="F:pyridoxal phosphate binding"/>
    <property type="evidence" value="ECO:0007669"/>
    <property type="project" value="InterPro"/>
</dbReference>
<feature type="non-terminal residue" evidence="7">
    <location>
        <position position="1"/>
    </location>
</feature>
<organism evidence="7 8">
    <name type="scientific">Meganyctiphanes norvegica</name>
    <name type="common">Northern krill</name>
    <name type="synonym">Thysanopoda norvegica</name>
    <dbReference type="NCBI Taxonomy" id="48144"/>
    <lineage>
        <taxon>Eukaryota</taxon>
        <taxon>Metazoa</taxon>
        <taxon>Ecdysozoa</taxon>
        <taxon>Arthropoda</taxon>
        <taxon>Crustacea</taxon>
        <taxon>Multicrustacea</taxon>
        <taxon>Malacostraca</taxon>
        <taxon>Eumalacostraca</taxon>
        <taxon>Eucarida</taxon>
        <taxon>Euphausiacea</taxon>
        <taxon>Euphausiidae</taxon>
        <taxon>Meganyctiphanes</taxon>
    </lineage>
</organism>
<reference evidence="7 8" key="1">
    <citation type="submission" date="2024-05" db="EMBL/GenBank/DDBJ databases">
        <authorList>
            <person name="Wallberg A."/>
        </authorList>
    </citation>
    <scope>NUCLEOTIDE SEQUENCE [LARGE SCALE GENOMIC DNA]</scope>
</reference>
<dbReference type="GO" id="GO:0016831">
    <property type="term" value="F:carboxy-lyase activity"/>
    <property type="evidence" value="ECO:0007669"/>
    <property type="project" value="UniProtKB-KW"/>
</dbReference>
<evidence type="ECO:0000256" key="2">
    <source>
        <dbReference type="ARBA" id="ARBA00009533"/>
    </source>
</evidence>
<name>A0AAV2QZL3_MEGNR</name>
<dbReference type="PANTHER" id="PTHR11999:SF70">
    <property type="entry name" value="MIP05841P"/>
    <property type="match status" value="1"/>
</dbReference>
<dbReference type="AlphaFoldDB" id="A0AAV2QZL3"/>
<gene>
    <name evidence="7" type="ORF">MNOR_LOCUS17380</name>
</gene>
<dbReference type="InterPro" id="IPR015421">
    <property type="entry name" value="PyrdxlP-dep_Trfase_major"/>
</dbReference>
<protein>
    <recommendedName>
        <fullName evidence="9">Dopa decarboxylase</fullName>
    </recommendedName>
</protein>
<evidence type="ECO:0000256" key="3">
    <source>
        <dbReference type="ARBA" id="ARBA00022793"/>
    </source>
</evidence>
<dbReference type="GO" id="GO:0006520">
    <property type="term" value="P:amino acid metabolic process"/>
    <property type="evidence" value="ECO:0007669"/>
    <property type="project" value="InterPro"/>
</dbReference>
<dbReference type="SUPFAM" id="SSF53383">
    <property type="entry name" value="PLP-dependent transferases"/>
    <property type="match status" value="1"/>
</dbReference>
<evidence type="ECO:0000256" key="4">
    <source>
        <dbReference type="ARBA" id="ARBA00022898"/>
    </source>
</evidence>
<dbReference type="InterPro" id="IPR010977">
    <property type="entry name" value="Aromatic_deC"/>
</dbReference>
<keyword evidence="8" id="KW-1185">Reference proteome</keyword>
<keyword evidence="3" id="KW-0210">Decarboxylase</keyword>
<dbReference type="GO" id="GO:0005737">
    <property type="term" value="C:cytoplasm"/>
    <property type="evidence" value="ECO:0007669"/>
    <property type="project" value="TreeGrafter"/>
</dbReference>
<dbReference type="Pfam" id="PF00282">
    <property type="entry name" value="Pyridoxal_deC"/>
    <property type="match status" value="1"/>
</dbReference>
<dbReference type="InterPro" id="IPR015424">
    <property type="entry name" value="PyrdxlP-dep_Trfase"/>
</dbReference>
<dbReference type="GO" id="GO:0019752">
    <property type="term" value="P:carboxylic acid metabolic process"/>
    <property type="evidence" value="ECO:0007669"/>
    <property type="project" value="InterPro"/>
</dbReference>
<comment type="caution">
    <text evidence="7">The sequence shown here is derived from an EMBL/GenBank/DDBJ whole genome shotgun (WGS) entry which is preliminary data.</text>
</comment>
<dbReference type="FunFam" id="3.90.1150.10:FF:000018">
    <property type="entry name" value="Histidine decarboxylase"/>
    <property type="match status" value="1"/>
</dbReference>
<dbReference type="InterPro" id="IPR002129">
    <property type="entry name" value="PyrdxlP-dep_de-COase"/>
</dbReference>
<evidence type="ECO:0000313" key="7">
    <source>
        <dbReference type="EMBL" id="CAL4102741.1"/>
    </source>
</evidence>
<dbReference type="PRINTS" id="PR00800">
    <property type="entry name" value="YHDCRBOXLASE"/>
</dbReference>
<keyword evidence="5 6" id="KW-0456">Lyase</keyword>